<accession>A0A2S8FVT9</accession>
<dbReference type="CDD" id="cd03801">
    <property type="entry name" value="GT4_PimA-like"/>
    <property type="match status" value="1"/>
</dbReference>
<dbReference type="SUPFAM" id="SSF53756">
    <property type="entry name" value="UDP-Glycosyltransferase/glycogen phosphorylase"/>
    <property type="match status" value="1"/>
</dbReference>
<dbReference type="EMBL" id="PUHY01000006">
    <property type="protein sequence ID" value="PQO36273.1"/>
    <property type="molecule type" value="Genomic_DNA"/>
</dbReference>
<comment type="caution">
    <text evidence="1">The sequence shown here is derived from an EMBL/GenBank/DDBJ whole genome shotgun (WGS) entry which is preliminary data.</text>
</comment>
<reference evidence="1 2" key="1">
    <citation type="submission" date="2018-02" db="EMBL/GenBank/DDBJ databases">
        <title>Comparative genomes isolates from brazilian mangrove.</title>
        <authorList>
            <person name="Araujo J.E."/>
            <person name="Taketani R.G."/>
            <person name="Silva M.C.P."/>
            <person name="Loureco M.V."/>
            <person name="Andreote F.D."/>
        </authorList>
    </citation>
    <scope>NUCLEOTIDE SEQUENCE [LARGE SCALE GENOMIC DNA]</scope>
    <source>
        <strain evidence="1 2">Hex-1 MGV</strain>
    </source>
</reference>
<sequence length="394" mass="44490">MIRKLALITPWPDQRTGIADYAYDLANGLAHAGIELDVFTTCTKPSRTISGVKIQDLDKFPGNYPYDQVVYQMGNCSSFHGEQLPVLFENPGVVHLHDPALHHLIAYFLYRDDTQDYYRVLRAWYGSQIAERVQTYNELNNQGFWDSPYVNEVPFFDPVLEHATGCIVHSRYAQQAVQKRVPSLHTRQVRQAYLNMHPPAQYNNGEVLQLGAFGMVQPHKHVDVIAEAVKACNAEGKRVHLHIAGALEGGSKDLPEYVESLGITNDITFHGRLSEDQFLAWMNQVDICVSLRFPTMGETSAVVSRALQLGLPTIVNNVGWYAELPPCVDKLPIEREGMLSGLIHRFNQVSTSREQLNQWRAQCRVYAETSCSFEQAIQDYVRTLSCFRTSAMAA</sequence>
<evidence type="ECO:0000313" key="2">
    <source>
        <dbReference type="Proteomes" id="UP000238322"/>
    </source>
</evidence>
<dbReference type="Proteomes" id="UP000238322">
    <property type="component" value="Unassembled WGS sequence"/>
</dbReference>
<organism evidence="1 2">
    <name type="scientific">Blastopirellula marina</name>
    <dbReference type="NCBI Taxonomy" id="124"/>
    <lineage>
        <taxon>Bacteria</taxon>
        <taxon>Pseudomonadati</taxon>
        <taxon>Planctomycetota</taxon>
        <taxon>Planctomycetia</taxon>
        <taxon>Pirellulales</taxon>
        <taxon>Pirellulaceae</taxon>
        <taxon>Blastopirellula</taxon>
    </lineage>
</organism>
<dbReference type="RefSeq" id="WP_105329563.1">
    <property type="nucleotide sequence ID" value="NZ_PUHY01000006.1"/>
</dbReference>
<dbReference type="AlphaFoldDB" id="A0A2S8FVT9"/>
<protein>
    <recommendedName>
        <fullName evidence="3">Glycosyl transferase family 1 domain-containing protein</fullName>
    </recommendedName>
</protein>
<name>A0A2S8FVT9_9BACT</name>
<dbReference type="PANTHER" id="PTHR12526">
    <property type="entry name" value="GLYCOSYLTRANSFERASE"/>
    <property type="match status" value="1"/>
</dbReference>
<evidence type="ECO:0008006" key="3">
    <source>
        <dbReference type="Google" id="ProtNLM"/>
    </source>
</evidence>
<evidence type="ECO:0000313" key="1">
    <source>
        <dbReference type="EMBL" id="PQO36273.1"/>
    </source>
</evidence>
<dbReference type="Gene3D" id="3.40.50.2000">
    <property type="entry name" value="Glycogen Phosphorylase B"/>
    <property type="match status" value="2"/>
</dbReference>
<gene>
    <name evidence="1" type="ORF">C5Y83_10185</name>
</gene>
<proteinExistence type="predicted"/>
<dbReference type="OrthoDB" id="9797829at2"/>
<dbReference type="Pfam" id="PF13692">
    <property type="entry name" value="Glyco_trans_1_4"/>
    <property type="match status" value="1"/>
</dbReference>